<dbReference type="Proteomes" id="UP000007796">
    <property type="component" value="Unassembled WGS sequence"/>
</dbReference>
<evidence type="ECO:0000313" key="1">
    <source>
        <dbReference type="EMBL" id="EFX06430.1"/>
    </source>
</evidence>
<proteinExistence type="predicted"/>
<protein>
    <submittedName>
        <fullName evidence="1">Uncharacterized protein</fullName>
    </submittedName>
</protein>
<dbReference type="RefSeq" id="XP_014175912.1">
    <property type="nucleotide sequence ID" value="XM_014320437.1"/>
</dbReference>
<dbReference type="HOGENOM" id="CLU_2109308_0_0_1"/>
<dbReference type="EMBL" id="GL629729">
    <property type="protein sequence ID" value="EFX06430.1"/>
    <property type="molecule type" value="Genomic_DNA"/>
</dbReference>
<dbReference type="AlphaFoldDB" id="F0X6X6"/>
<dbReference type="InParanoid" id="F0X6X6"/>
<reference evidence="1 2" key="1">
    <citation type="journal article" date="2011" name="Proc. Natl. Acad. Sci. U.S.A.">
        <title>Genome and transcriptome analyses of the mountain pine beetle-fungal symbiont Grosmannia clavigera, a lodgepole pine pathogen.</title>
        <authorList>
            <person name="DiGuistini S."/>
            <person name="Wang Y."/>
            <person name="Liao N.Y."/>
            <person name="Taylor G."/>
            <person name="Tanguay P."/>
            <person name="Feau N."/>
            <person name="Henrissat B."/>
            <person name="Chan S.K."/>
            <person name="Hesse-Orce U."/>
            <person name="Alamouti S.M."/>
            <person name="Tsui C.K.M."/>
            <person name="Docking R.T."/>
            <person name="Levasseur A."/>
            <person name="Haridas S."/>
            <person name="Robertson G."/>
            <person name="Birol I."/>
            <person name="Holt R.A."/>
            <person name="Marra M.A."/>
            <person name="Hamelin R.C."/>
            <person name="Hirst M."/>
            <person name="Jones S.J.M."/>
            <person name="Bohlmann J."/>
            <person name="Breuil C."/>
        </authorList>
    </citation>
    <scope>NUCLEOTIDE SEQUENCE [LARGE SCALE GENOMIC DNA]</scope>
    <source>
        <strain evidence="2">kw1407 / UAMH 11150</strain>
    </source>
</reference>
<accession>F0X6X6</accession>
<organism evidence="2">
    <name type="scientific">Grosmannia clavigera (strain kw1407 / UAMH 11150)</name>
    <name type="common">Blue stain fungus</name>
    <name type="synonym">Graphiocladiella clavigera</name>
    <dbReference type="NCBI Taxonomy" id="655863"/>
    <lineage>
        <taxon>Eukaryota</taxon>
        <taxon>Fungi</taxon>
        <taxon>Dikarya</taxon>
        <taxon>Ascomycota</taxon>
        <taxon>Pezizomycotina</taxon>
        <taxon>Sordariomycetes</taxon>
        <taxon>Sordariomycetidae</taxon>
        <taxon>Ophiostomatales</taxon>
        <taxon>Ophiostomataceae</taxon>
        <taxon>Leptographium</taxon>
    </lineage>
</organism>
<gene>
    <name evidence="1" type="ORF">CMQ_6751</name>
</gene>
<evidence type="ECO:0000313" key="2">
    <source>
        <dbReference type="Proteomes" id="UP000007796"/>
    </source>
</evidence>
<dbReference type="eggNOG" id="ENOG502RJE2">
    <property type="taxonomic scope" value="Eukaryota"/>
</dbReference>
<name>F0X6X6_GROCL</name>
<sequence>MSEKTQPWKKAWPPTEYQAASASATAAAAATPIDFGVAEGDIVVVDGTAANVKPAAPLRLHRSEKTQPWKASWTGHAASAAACATSSVDYGVAQGDTVVVDGTAASVKPSAKVQA</sequence>
<dbReference type="GeneID" id="25980219"/>
<keyword evidence="2" id="KW-1185">Reference proteome</keyword>
<dbReference type="OrthoDB" id="3599502at2759"/>